<evidence type="ECO:0000313" key="3">
    <source>
        <dbReference type="Proteomes" id="UP000186868"/>
    </source>
</evidence>
<dbReference type="RefSeq" id="WP_139253596.1">
    <property type="nucleotide sequence ID" value="NZ_MRCB01000001.1"/>
</dbReference>
<dbReference type="InterPro" id="IPR011990">
    <property type="entry name" value="TPR-like_helical_dom_sf"/>
</dbReference>
<comment type="caution">
    <text evidence="2">The sequence shown here is derived from an EMBL/GenBank/DDBJ whole genome shotgun (WGS) entry which is preliminary data.</text>
</comment>
<evidence type="ECO:0000256" key="1">
    <source>
        <dbReference type="SAM" id="MobiDB-lite"/>
    </source>
</evidence>
<proteinExistence type="predicted"/>
<evidence type="ECO:0000313" key="2">
    <source>
        <dbReference type="EMBL" id="OKH26624.1"/>
    </source>
</evidence>
<dbReference type="AlphaFoldDB" id="A0A1U7HSX1"/>
<protein>
    <recommendedName>
        <fullName evidence="4">Tetratricopeptide repeat protein</fullName>
    </recommendedName>
</protein>
<dbReference type="EMBL" id="MRCB01000001">
    <property type="protein sequence ID" value="OKH26624.1"/>
    <property type="molecule type" value="Genomic_DNA"/>
</dbReference>
<reference evidence="2 3" key="1">
    <citation type="submission" date="2016-11" db="EMBL/GenBank/DDBJ databases">
        <title>Draft Genome Sequences of Nine Cyanobacterial Strains from Diverse Habitats.</title>
        <authorList>
            <person name="Zhu T."/>
            <person name="Hou S."/>
            <person name="Lu X."/>
            <person name="Hess W.R."/>
        </authorList>
    </citation>
    <scope>NUCLEOTIDE SEQUENCE [LARGE SCALE GENOMIC DNA]</scope>
    <source>
        <strain evidence="2 3">NIES-593</strain>
    </source>
</reference>
<name>A0A1U7HSX1_9CYAN</name>
<accession>A0A1U7HSX1</accession>
<feature type="compositionally biased region" description="Basic and acidic residues" evidence="1">
    <location>
        <begin position="92"/>
        <end position="106"/>
    </location>
</feature>
<dbReference type="OrthoDB" id="490185at2"/>
<keyword evidence="3" id="KW-1185">Reference proteome</keyword>
<feature type="region of interest" description="Disordered" evidence="1">
    <location>
        <begin position="202"/>
        <end position="222"/>
    </location>
</feature>
<feature type="region of interest" description="Disordered" evidence="1">
    <location>
        <begin position="88"/>
        <end position="119"/>
    </location>
</feature>
<sequence length="222" mass="25031">MPPRSDSLTSALEAIEQGHYTEAVEVLEMYEQLMCNPQSEQYIQVRKGLIEAYHRTGNQKKAFWLCQQLVANKDPEVQTWAQQMLDSMNQTEKAEETKSSEARAEEPTELESPQPYLTPEQSEELLANGTKAFKGGRYVDAIRDLEEFYRGTDSSTKNYFLGQTYLVKAYQASKQIEAAIALAQKMAASDKEIIQIWGKKFLESSSPPPAPETSESSSESLQ</sequence>
<dbReference type="Proteomes" id="UP000186868">
    <property type="component" value="Unassembled WGS sequence"/>
</dbReference>
<dbReference type="Gene3D" id="1.25.40.10">
    <property type="entry name" value="Tetratricopeptide repeat domain"/>
    <property type="match status" value="1"/>
</dbReference>
<feature type="compositionally biased region" description="Low complexity" evidence="1">
    <location>
        <begin position="212"/>
        <end position="222"/>
    </location>
</feature>
<gene>
    <name evidence="2" type="ORF">NIES593_00755</name>
</gene>
<evidence type="ECO:0008006" key="4">
    <source>
        <dbReference type="Google" id="ProtNLM"/>
    </source>
</evidence>
<dbReference type="SUPFAM" id="SSF81901">
    <property type="entry name" value="HCP-like"/>
    <property type="match status" value="1"/>
</dbReference>
<dbReference type="STRING" id="1921803.NIES593_00755"/>
<organism evidence="2 3">
    <name type="scientific">Hydrococcus rivularis NIES-593</name>
    <dbReference type="NCBI Taxonomy" id="1921803"/>
    <lineage>
        <taxon>Bacteria</taxon>
        <taxon>Bacillati</taxon>
        <taxon>Cyanobacteriota</taxon>
        <taxon>Cyanophyceae</taxon>
        <taxon>Pleurocapsales</taxon>
        <taxon>Hydrococcaceae</taxon>
        <taxon>Hydrococcus</taxon>
    </lineage>
</organism>